<evidence type="ECO:0000313" key="8">
    <source>
        <dbReference type="EMBL" id="VDM33761.1"/>
    </source>
</evidence>
<protein>
    <submittedName>
        <fullName evidence="10">Protein kinase domain-containing protein</fullName>
    </submittedName>
</protein>
<dbReference type="STRING" id="6205.A0A0R3X6D7"/>
<evidence type="ECO:0000313" key="9">
    <source>
        <dbReference type="Proteomes" id="UP000274429"/>
    </source>
</evidence>
<dbReference type="OrthoDB" id="10261027at2759"/>
<dbReference type="PANTHER" id="PTHR46716">
    <property type="entry name" value="MITOGEN-ACTIVATED PROTEIN KINASE KINASE KINASE 7"/>
    <property type="match status" value="1"/>
</dbReference>
<reference evidence="10" key="1">
    <citation type="submission" date="2017-02" db="UniProtKB">
        <authorList>
            <consortium name="WormBaseParasite"/>
        </authorList>
    </citation>
    <scope>IDENTIFICATION</scope>
</reference>
<keyword evidence="3" id="KW-0808">Transferase</keyword>
<proteinExistence type="inferred from homology"/>
<dbReference type="GO" id="GO:0005524">
    <property type="term" value="F:ATP binding"/>
    <property type="evidence" value="ECO:0007669"/>
    <property type="project" value="UniProtKB-KW"/>
</dbReference>
<dbReference type="GO" id="GO:0043123">
    <property type="term" value="P:positive regulation of canonical NF-kappaB signal transduction"/>
    <property type="evidence" value="ECO:0007669"/>
    <property type="project" value="TreeGrafter"/>
</dbReference>
<gene>
    <name evidence="8" type="ORF">TTAC_LOCUS9050</name>
</gene>
<dbReference type="GO" id="GO:0007254">
    <property type="term" value="P:JNK cascade"/>
    <property type="evidence" value="ECO:0007669"/>
    <property type="project" value="TreeGrafter"/>
</dbReference>
<dbReference type="Pfam" id="PF00069">
    <property type="entry name" value="Pkinase"/>
    <property type="match status" value="1"/>
</dbReference>
<dbReference type="SUPFAM" id="SSF56112">
    <property type="entry name" value="Protein kinase-like (PK-like)"/>
    <property type="match status" value="1"/>
</dbReference>
<dbReference type="GO" id="GO:0006955">
    <property type="term" value="P:immune response"/>
    <property type="evidence" value="ECO:0007669"/>
    <property type="project" value="TreeGrafter"/>
</dbReference>
<dbReference type="InterPro" id="IPR000719">
    <property type="entry name" value="Prot_kinase_dom"/>
</dbReference>
<evidence type="ECO:0000313" key="10">
    <source>
        <dbReference type="WBParaSite" id="TTAC_0000906501-mRNA-1"/>
    </source>
</evidence>
<reference evidence="8 9" key="2">
    <citation type="submission" date="2018-11" db="EMBL/GenBank/DDBJ databases">
        <authorList>
            <consortium name="Pathogen Informatics"/>
        </authorList>
    </citation>
    <scope>NUCLEOTIDE SEQUENCE [LARGE SCALE GENOMIC DNA]</scope>
</reference>
<evidence type="ECO:0000256" key="2">
    <source>
        <dbReference type="ARBA" id="ARBA00022527"/>
    </source>
</evidence>
<dbReference type="InterPro" id="IPR008271">
    <property type="entry name" value="Ser/Thr_kinase_AS"/>
</dbReference>
<dbReference type="PROSITE" id="PS00108">
    <property type="entry name" value="PROTEIN_KINASE_ST"/>
    <property type="match status" value="1"/>
</dbReference>
<dbReference type="InterPro" id="IPR011009">
    <property type="entry name" value="Kinase-like_dom_sf"/>
</dbReference>
<sequence length="335" mass="38650">RRKKVVKKDFRFWNTIVERICNYREVYTLATCNHPNIVKFVGAGPNTRVADVRYVVMERATDTSLKDLIYSRIEYGIWHVMLWTLHLADGLDYLHSRDEQIIHRDLKPANMLLFDRCTTLKISDFGTSKIFEAGKEDLQSVNQGSLLYMAPEVQQREFWHLLFLVMQEAVDRKCGLCYCGVWYYLDVSYGGEYAKDKFYACYTKAVDVYSMMVSVWEMLTRRLDVDVNPRTVTISSCPPFLERLLTRGTAVDPCERPLASEVVCLFDSIMRYVCKKATSELYIDFEDDTVRSVSPTTETCTEAATGCIRESELDTSFPNFEIVDCLQEVGIVCVV</sequence>
<dbReference type="GO" id="GO:0019899">
    <property type="term" value="F:enzyme binding"/>
    <property type="evidence" value="ECO:0007669"/>
    <property type="project" value="UniProtKB-ARBA"/>
</dbReference>
<feature type="domain" description="Protein kinase" evidence="7">
    <location>
        <begin position="1"/>
        <end position="273"/>
    </location>
</feature>
<accession>A0A0R3X6D7</accession>
<evidence type="ECO:0000259" key="7">
    <source>
        <dbReference type="PROSITE" id="PS50011"/>
    </source>
</evidence>
<dbReference type="Gene3D" id="1.10.510.10">
    <property type="entry name" value="Transferase(Phosphotransferase) domain 1"/>
    <property type="match status" value="2"/>
</dbReference>
<dbReference type="PANTHER" id="PTHR46716:SF1">
    <property type="entry name" value="MITOGEN-ACTIVATED PROTEIN KINASE KINASE KINASE 7"/>
    <property type="match status" value="1"/>
</dbReference>
<evidence type="ECO:0000256" key="1">
    <source>
        <dbReference type="ARBA" id="ARBA00006529"/>
    </source>
</evidence>
<keyword evidence="5" id="KW-0418">Kinase</keyword>
<dbReference type="WBParaSite" id="TTAC_0000906501-mRNA-1">
    <property type="protein sequence ID" value="TTAC_0000906501-mRNA-1"/>
    <property type="gene ID" value="TTAC_0000906501"/>
</dbReference>
<keyword evidence="2" id="KW-0723">Serine/threonine-protein kinase</keyword>
<keyword evidence="4" id="KW-0547">Nucleotide-binding</keyword>
<name>A0A0R3X6D7_HYDTA</name>
<dbReference type="EMBL" id="UYWX01020665">
    <property type="protein sequence ID" value="VDM33761.1"/>
    <property type="molecule type" value="Genomic_DNA"/>
</dbReference>
<keyword evidence="9" id="KW-1185">Reference proteome</keyword>
<evidence type="ECO:0000256" key="6">
    <source>
        <dbReference type="ARBA" id="ARBA00022840"/>
    </source>
</evidence>
<dbReference type="SMART" id="SM00220">
    <property type="entry name" value="S_TKc"/>
    <property type="match status" value="1"/>
</dbReference>
<dbReference type="GO" id="GO:0004709">
    <property type="term" value="F:MAP kinase kinase kinase activity"/>
    <property type="evidence" value="ECO:0007669"/>
    <property type="project" value="TreeGrafter"/>
</dbReference>
<dbReference type="AlphaFoldDB" id="A0A0R3X6D7"/>
<dbReference type="PROSITE" id="PS50011">
    <property type="entry name" value="PROTEIN_KINASE_DOM"/>
    <property type="match status" value="1"/>
</dbReference>
<evidence type="ECO:0000256" key="5">
    <source>
        <dbReference type="ARBA" id="ARBA00022777"/>
    </source>
</evidence>
<keyword evidence="6" id="KW-0067">ATP-binding</keyword>
<dbReference type="Proteomes" id="UP000274429">
    <property type="component" value="Unassembled WGS sequence"/>
</dbReference>
<comment type="similarity">
    <text evidence="1">Belongs to the protein kinase superfamily. STE Ser/Thr protein kinase family. MAP kinase kinase kinase subfamily.</text>
</comment>
<evidence type="ECO:0000256" key="4">
    <source>
        <dbReference type="ARBA" id="ARBA00022741"/>
    </source>
</evidence>
<organism evidence="10">
    <name type="scientific">Hydatigena taeniaeformis</name>
    <name type="common">Feline tapeworm</name>
    <name type="synonym">Taenia taeniaeformis</name>
    <dbReference type="NCBI Taxonomy" id="6205"/>
    <lineage>
        <taxon>Eukaryota</taxon>
        <taxon>Metazoa</taxon>
        <taxon>Spiralia</taxon>
        <taxon>Lophotrochozoa</taxon>
        <taxon>Platyhelminthes</taxon>
        <taxon>Cestoda</taxon>
        <taxon>Eucestoda</taxon>
        <taxon>Cyclophyllidea</taxon>
        <taxon>Taeniidae</taxon>
        <taxon>Hydatigera</taxon>
    </lineage>
</organism>
<evidence type="ECO:0000256" key="3">
    <source>
        <dbReference type="ARBA" id="ARBA00022679"/>
    </source>
</evidence>